<dbReference type="EMBL" id="JANAWD010000087">
    <property type="protein sequence ID" value="KAJ3487581.1"/>
    <property type="molecule type" value="Genomic_DNA"/>
</dbReference>
<evidence type="ECO:0000256" key="2">
    <source>
        <dbReference type="SAM" id="Phobius"/>
    </source>
</evidence>
<feature type="transmembrane region" description="Helical" evidence="2">
    <location>
        <begin position="292"/>
        <end position="316"/>
    </location>
</feature>
<feature type="transmembrane region" description="Helical" evidence="2">
    <location>
        <begin position="1047"/>
        <end position="1070"/>
    </location>
</feature>
<dbReference type="Pfam" id="PF20153">
    <property type="entry name" value="DUF6535"/>
    <property type="match status" value="2"/>
</dbReference>
<feature type="transmembrane region" description="Helical" evidence="2">
    <location>
        <begin position="202"/>
        <end position="225"/>
    </location>
</feature>
<evidence type="ECO:0000259" key="3">
    <source>
        <dbReference type="Pfam" id="PF20153"/>
    </source>
</evidence>
<name>A0AAD5YFN3_9APHY</name>
<feature type="transmembrane region" description="Helical" evidence="2">
    <location>
        <begin position="987"/>
        <end position="1010"/>
    </location>
</feature>
<keyword evidence="2" id="KW-0812">Transmembrane</keyword>
<evidence type="ECO:0000256" key="1">
    <source>
        <dbReference type="SAM" id="MobiDB-lite"/>
    </source>
</evidence>
<dbReference type="InterPro" id="IPR045338">
    <property type="entry name" value="DUF6535"/>
</dbReference>
<feature type="compositionally biased region" description="Low complexity" evidence="1">
    <location>
        <begin position="15"/>
        <end position="35"/>
    </location>
</feature>
<feature type="compositionally biased region" description="Basic and acidic residues" evidence="1">
    <location>
        <begin position="892"/>
        <end position="910"/>
    </location>
</feature>
<feature type="region of interest" description="Disordered" evidence="1">
    <location>
        <begin position="760"/>
        <end position="796"/>
    </location>
</feature>
<dbReference type="Proteomes" id="UP001212997">
    <property type="component" value="Unassembled WGS sequence"/>
</dbReference>
<keyword evidence="2" id="KW-0472">Membrane</keyword>
<feature type="compositionally biased region" description="Low complexity" evidence="1">
    <location>
        <begin position="827"/>
        <end position="838"/>
    </location>
</feature>
<reference evidence="4" key="1">
    <citation type="submission" date="2022-07" db="EMBL/GenBank/DDBJ databases">
        <title>Genome Sequence of Physisporinus lineatus.</title>
        <authorList>
            <person name="Buettner E."/>
        </authorList>
    </citation>
    <scope>NUCLEOTIDE SEQUENCE</scope>
    <source>
        <strain evidence="4">VT162</strain>
    </source>
</reference>
<comment type="caution">
    <text evidence="4">The sequence shown here is derived from an EMBL/GenBank/DDBJ whole genome shotgun (WGS) entry which is preliminary data.</text>
</comment>
<feature type="transmembrane region" description="Helical" evidence="2">
    <location>
        <begin position="1077"/>
        <end position="1101"/>
    </location>
</feature>
<feature type="domain" description="DUF6535" evidence="3">
    <location>
        <begin position="914"/>
        <end position="1070"/>
    </location>
</feature>
<keyword evidence="2" id="KW-1133">Transmembrane helix</keyword>
<evidence type="ECO:0000313" key="5">
    <source>
        <dbReference type="Proteomes" id="UP001212997"/>
    </source>
</evidence>
<accession>A0AAD5YFN3</accession>
<keyword evidence="5" id="KW-1185">Reference proteome</keyword>
<sequence>MATDVEMTAIEATTRRSSSPSKKSGRSSPANSRIRSSSKGKRSAEYKIEEVPRGIEEVRVHDETQYLFPTSAEVEEVEEVTGVEEYCRQKEKVYPDTALKPDETNAWPELSDTLTQHDEDQVDAHYQNIDTLLVLSGLFSAVVTALIIEAYKQLQQDPADATVQLLLQISMQLSSLSVNPDSINSTYIPPPSLPFSPRRSAVLVNVLWFTSLVLSLVTASLGMLVKQWFREYLSKSNVSPEQCCQVRLFRSPGLRKYKVAEIASFLPILLQLAFILFFIGLILFARSIHASIATVIGIIVAIWLSFVIGTTLLPIVSPSCPYKTPLLKSIFLRLRNLLARQRTRIKDLPIGSYFRFLPDVLFVEESTGEVDTETKIKIMMDAYETFQDIKSWDIVMRCVDLNSPLESLRMLSTLVKHKHGSEITSKSDLLGLFDHSQLRLLVKSMATCLRRASFVACNGGESAWFGSTEVVHFVTLRRLYCAFRISGGSDAALRSMIEQLTQHNHVFSVPHHPEFIAPFILSHLGLPQDHLPKQIGHDQMNTVAVCATAALVSGYGAKFKCSTSLPHLLEICRLSFLFAGRTTEDYSERRLDLFHRFKLQLAEALQSISFVDRHINIEDVFRAQCALDMALRLHAKTRSIVDQWLLQQLHEFSVQMFDRAADKLHWYIRGLIKRRNDAASSSHASSSAPEADWEQVFQGGQYAGVQIRIKKNYGDEWYHEDLHSSCKRRIEFMWVSIPNWFPGRRKFRDILKEFEITHTTPKSPTLSTRSGRSRSARQGGLGKSLSPPSPKSTRSIEHCTYEAPPQGENGGIHNVRVKITGPEEESYSSSDSSCHPSPAQHMGPSLSASIFSQESQITEVPGTPEEDQIDNSSSVIKDKSEGEGEEISEAEGFCRKKEKKHPEVTLKPEETNAWPELSDTLRKHDEDQVKAHNENIDTLLVLSGLFSGVVTTLIIEAYKRLQQDPMDTTAQLLLQISMQLSSFPNAVIVNALWFLSLVLSLVTASLGMLVKQWFREFLAKSSVSPEQCCQVRQFRVPGLRKYKVTEIAGFLPILLQIALALFFIGLILFIRPIHISVANLVGAFVGIWLCFIVVTTLLPIVSPSCPYKTPVLKSIFLYLRRLINVLRKRIMVSRVGSHFHILPDHLFAEESTTDMSTETKVEVLMETYETFRDIKSWDIMMRCVDLNAPSMSLRMLSLLAERIHGSEINAWSSLRGSFDSAQLRLLLRSMMVCLRKAIVLALQKRNSTCLTEADAVAVITLQSLHWAYSSSSGDFDEPLHEMTRQLIDTKYLSIPHDLGFVSSYILLKSGLSCRELPKTIDNTRRTTKDALARDAYGFRPLTVHLAESLQSLSYIERGAGPEDAFRAQCALDMAMRLHMEVPGVIDESLARALHECSVKVFNSEVKTWSNFLGSHIRRRGIALSTDDIRGIVPEADWAKVFRGKTNGASMRDDGNHGHEWYHEELQSSCKRRIEFMWRSFVVRHRMYEKAFCLALEEFGVESVTVSSR</sequence>
<feature type="compositionally biased region" description="Polar residues" evidence="1">
    <location>
        <begin position="846"/>
        <end position="858"/>
    </location>
</feature>
<feature type="region of interest" description="Disordered" evidence="1">
    <location>
        <begin position="822"/>
        <end position="913"/>
    </location>
</feature>
<organism evidence="4 5">
    <name type="scientific">Meripilus lineatus</name>
    <dbReference type="NCBI Taxonomy" id="2056292"/>
    <lineage>
        <taxon>Eukaryota</taxon>
        <taxon>Fungi</taxon>
        <taxon>Dikarya</taxon>
        <taxon>Basidiomycota</taxon>
        <taxon>Agaricomycotina</taxon>
        <taxon>Agaricomycetes</taxon>
        <taxon>Polyporales</taxon>
        <taxon>Meripilaceae</taxon>
        <taxon>Meripilus</taxon>
    </lineage>
</organism>
<proteinExistence type="predicted"/>
<protein>
    <recommendedName>
        <fullName evidence="3">DUF6535 domain-containing protein</fullName>
    </recommendedName>
</protein>
<feature type="domain" description="DUF6535" evidence="3">
    <location>
        <begin position="107"/>
        <end position="285"/>
    </location>
</feature>
<feature type="transmembrane region" description="Helical" evidence="2">
    <location>
        <begin position="262"/>
        <end position="285"/>
    </location>
</feature>
<gene>
    <name evidence="4" type="ORF">NLI96_g3419</name>
</gene>
<evidence type="ECO:0000313" key="4">
    <source>
        <dbReference type="EMBL" id="KAJ3487581.1"/>
    </source>
</evidence>
<feature type="region of interest" description="Disordered" evidence="1">
    <location>
        <begin position="1"/>
        <end position="50"/>
    </location>
</feature>
<feature type="transmembrane region" description="Helical" evidence="2">
    <location>
        <begin position="939"/>
        <end position="958"/>
    </location>
</feature>